<feature type="region of interest" description="Disordered" evidence="1">
    <location>
        <begin position="1"/>
        <end position="22"/>
    </location>
</feature>
<gene>
    <name evidence="2" type="ORF">LNINA_LOCUS4320</name>
</gene>
<keyword evidence="3" id="KW-1185">Reference proteome</keyword>
<comment type="caution">
    <text evidence="2">The sequence shown here is derived from an EMBL/GenBank/DDBJ whole genome shotgun (WGS) entry which is preliminary data.</text>
</comment>
<protein>
    <submittedName>
        <fullName evidence="2">Uncharacterized protein</fullName>
    </submittedName>
</protein>
<sequence>MIDLSWGNLRGPRDVSGRARRVSQLYRRDSPEGKLSCIMGDAPIGLRNELDTRFCLPNKTLTVSGGLKVLCFKRKPIWMYHLCVVVFKWPGVQSNPIHQRSEMNFK</sequence>
<accession>A0AAV1J6T3</accession>
<name>A0AAV1J6T3_9NEOP</name>
<dbReference type="EMBL" id="CAVLEF010000005">
    <property type="protein sequence ID" value="CAK1544590.1"/>
    <property type="molecule type" value="Genomic_DNA"/>
</dbReference>
<reference evidence="2 3" key="1">
    <citation type="submission" date="2023-11" db="EMBL/GenBank/DDBJ databases">
        <authorList>
            <person name="Okamura Y."/>
        </authorList>
    </citation>
    <scope>NUCLEOTIDE SEQUENCE [LARGE SCALE GENOMIC DNA]</scope>
</reference>
<evidence type="ECO:0000313" key="2">
    <source>
        <dbReference type="EMBL" id="CAK1544590.1"/>
    </source>
</evidence>
<dbReference type="AlphaFoldDB" id="A0AAV1J6T3"/>
<proteinExistence type="predicted"/>
<organism evidence="2 3">
    <name type="scientific">Leptosia nina</name>
    <dbReference type="NCBI Taxonomy" id="320188"/>
    <lineage>
        <taxon>Eukaryota</taxon>
        <taxon>Metazoa</taxon>
        <taxon>Ecdysozoa</taxon>
        <taxon>Arthropoda</taxon>
        <taxon>Hexapoda</taxon>
        <taxon>Insecta</taxon>
        <taxon>Pterygota</taxon>
        <taxon>Neoptera</taxon>
        <taxon>Endopterygota</taxon>
        <taxon>Lepidoptera</taxon>
        <taxon>Glossata</taxon>
        <taxon>Ditrysia</taxon>
        <taxon>Papilionoidea</taxon>
        <taxon>Pieridae</taxon>
        <taxon>Pierinae</taxon>
        <taxon>Leptosia</taxon>
    </lineage>
</organism>
<evidence type="ECO:0000313" key="3">
    <source>
        <dbReference type="Proteomes" id="UP001497472"/>
    </source>
</evidence>
<evidence type="ECO:0000256" key="1">
    <source>
        <dbReference type="SAM" id="MobiDB-lite"/>
    </source>
</evidence>
<dbReference type="Proteomes" id="UP001497472">
    <property type="component" value="Unassembled WGS sequence"/>
</dbReference>